<gene>
    <name evidence="1" type="ORF">TREES_T100016318</name>
</gene>
<proteinExistence type="predicted"/>
<accession>L9JCL5</accession>
<name>L9JCL5_TUPCH</name>
<sequence>MTSEVFTVRLLAEQVTLMFRMTTVHISLQLQDEAALEATQMPQPEAEGGPCQALQSLEEALAFQGQRELERGRNTQQVQTQNRDRNCDYVTRYDSGKVLLHQPNRRGIPPSSVVTMCRCDPAQEARPRDEEQRQAWKQLSVFGRQLLAVTRQGHFSPRSEGCKLVL</sequence>
<keyword evidence="2" id="KW-1185">Reference proteome</keyword>
<evidence type="ECO:0000313" key="2">
    <source>
        <dbReference type="Proteomes" id="UP000011518"/>
    </source>
</evidence>
<dbReference type="AlphaFoldDB" id="L9JCL5"/>
<reference evidence="2" key="1">
    <citation type="submission" date="2012-07" db="EMBL/GenBank/DDBJ databases">
        <title>Genome of the Chinese tree shrew, a rising model animal genetically related to primates.</title>
        <authorList>
            <person name="Zhang G."/>
            <person name="Fan Y."/>
            <person name="Yao Y."/>
            <person name="Huang Z."/>
        </authorList>
    </citation>
    <scope>NUCLEOTIDE SEQUENCE [LARGE SCALE GENOMIC DNA]</scope>
</reference>
<protein>
    <submittedName>
        <fullName evidence="1">Uncharacterized protein</fullName>
    </submittedName>
</protein>
<dbReference type="InParanoid" id="L9JCL5"/>
<reference evidence="2" key="2">
    <citation type="journal article" date="2013" name="Nat. Commun.">
        <title>Genome of the Chinese tree shrew.</title>
        <authorList>
            <person name="Fan Y."/>
            <person name="Huang Z.Y."/>
            <person name="Cao C.C."/>
            <person name="Chen C.S."/>
            <person name="Chen Y.X."/>
            <person name="Fan D.D."/>
            <person name="He J."/>
            <person name="Hou H.L."/>
            <person name="Hu L."/>
            <person name="Hu X.T."/>
            <person name="Jiang X.T."/>
            <person name="Lai R."/>
            <person name="Lang Y.S."/>
            <person name="Liang B."/>
            <person name="Liao S.G."/>
            <person name="Mu D."/>
            <person name="Ma Y.Y."/>
            <person name="Niu Y.Y."/>
            <person name="Sun X.Q."/>
            <person name="Xia J.Q."/>
            <person name="Xiao J."/>
            <person name="Xiong Z.Q."/>
            <person name="Xu L."/>
            <person name="Yang L."/>
            <person name="Zhang Y."/>
            <person name="Zhao W."/>
            <person name="Zhao X.D."/>
            <person name="Zheng Y.T."/>
            <person name="Zhou J.M."/>
            <person name="Zhu Y.B."/>
            <person name="Zhang G.J."/>
            <person name="Wang J."/>
            <person name="Yao Y.G."/>
        </authorList>
    </citation>
    <scope>NUCLEOTIDE SEQUENCE [LARGE SCALE GENOMIC DNA]</scope>
</reference>
<evidence type="ECO:0000313" key="1">
    <source>
        <dbReference type="EMBL" id="ELW48321.1"/>
    </source>
</evidence>
<dbReference type="Proteomes" id="UP000011518">
    <property type="component" value="Unassembled WGS sequence"/>
</dbReference>
<organism evidence="1 2">
    <name type="scientific">Tupaia chinensis</name>
    <name type="common">Chinese tree shrew</name>
    <name type="synonym">Tupaia belangeri chinensis</name>
    <dbReference type="NCBI Taxonomy" id="246437"/>
    <lineage>
        <taxon>Eukaryota</taxon>
        <taxon>Metazoa</taxon>
        <taxon>Chordata</taxon>
        <taxon>Craniata</taxon>
        <taxon>Vertebrata</taxon>
        <taxon>Euteleostomi</taxon>
        <taxon>Mammalia</taxon>
        <taxon>Eutheria</taxon>
        <taxon>Euarchontoglires</taxon>
        <taxon>Scandentia</taxon>
        <taxon>Tupaiidae</taxon>
        <taxon>Tupaia</taxon>
    </lineage>
</organism>
<dbReference type="EMBL" id="KB321063">
    <property type="protein sequence ID" value="ELW48321.1"/>
    <property type="molecule type" value="Genomic_DNA"/>
</dbReference>